<dbReference type="EMBL" id="CAJNOK010003506">
    <property type="protein sequence ID" value="CAF0903949.1"/>
    <property type="molecule type" value="Genomic_DNA"/>
</dbReference>
<sequence>MEGTASTPTISAITATSAFQQTDKPKSLKVNQSQTFGTAEQNMKLLESIESVYLFNDMNELNSSTDK</sequence>
<evidence type="ECO:0000313" key="1">
    <source>
        <dbReference type="EMBL" id="CAF0903949.1"/>
    </source>
</evidence>
<dbReference type="Proteomes" id="UP000681722">
    <property type="component" value="Unassembled WGS sequence"/>
</dbReference>
<proteinExistence type="predicted"/>
<comment type="caution">
    <text evidence="2">The sequence shown here is derived from an EMBL/GenBank/DDBJ whole genome shotgun (WGS) entry which is preliminary data.</text>
</comment>
<protein>
    <submittedName>
        <fullName evidence="2">Uncharacterized protein</fullName>
    </submittedName>
</protein>
<reference evidence="2" key="1">
    <citation type="submission" date="2021-02" db="EMBL/GenBank/DDBJ databases">
        <authorList>
            <person name="Nowell W R."/>
        </authorList>
    </citation>
    <scope>NUCLEOTIDE SEQUENCE</scope>
</reference>
<dbReference type="AlphaFoldDB" id="A0A814W6I4"/>
<evidence type="ECO:0000313" key="5">
    <source>
        <dbReference type="Proteomes" id="UP000663829"/>
    </source>
</evidence>
<evidence type="ECO:0000313" key="2">
    <source>
        <dbReference type="EMBL" id="CAF1197326.1"/>
    </source>
</evidence>
<evidence type="ECO:0000313" key="3">
    <source>
        <dbReference type="EMBL" id="CAF3684132.1"/>
    </source>
</evidence>
<dbReference type="Proteomes" id="UP000682733">
    <property type="component" value="Unassembled WGS sequence"/>
</dbReference>
<dbReference type="Proteomes" id="UP000663829">
    <property type="component" value="Unassembled WGS sequence"/>
</dbReference>
<accession>A0A814W6I4</accession>
<dbReference type="Proteomes" id="UP000677228">
    <property type="component" value="Unassembled WGS sequence"/>
</dbReference>
<keyword evidence="5" id="KW-1185">Reference proteome</keyword>
<organism evidence="2 5">
    <name type="scientific">Didymodactylos carnosus</name>
    <dbReference type="NCBI Taxonomy" id="1234261"/>
    <lineage>
        <taxon>Eukaryota</taxon>
        <taxon>Metazoa</taxon>
        <taxon>Spiralia</taxon>
        <taxon>Gnathifera</taxon>
        <taxon>Rotifera</taxon>
        <taxon>Eurotatoria</taxon>
        <taxon>Bdelloidea</taxon>
        <taxon>Philodinida</taxon>
        <taxon>Philodinidae</taxon>
        <taxon>Didymodactylos</taxon>
    </lineage>
</organism>
<dbReference type="EMBL" id="CAJOBC010008443">
    <property type="protein sequence ID" value="CAF3961731.1"/>
    <property type="molecule type" value="Genomic_DNA"/>
</dbReference>
<dbReference type="EMBL" id="CAJOBA010003507">
    <property type="protein sequence ID" value="CAF3684132.1"/>
    <property type="molecule type" value="Genomic_DNA"/>
</dbReference>
<evidence type="ECO:0000313" key="4">
    <source>
        <dbReference type="EMBL" id="CAF3961731.1"/>
    </source>
</evidence>
<name>A0A814W6I4_9BILA</name>
<dbReference type="EMBL" id="CAJNOQ010008441">
    <property type="protein sequence ID" value="CAF1197326.1"/>
    <property type="molecule type" value="Genomic_DNA"/>
</dbReference>
<gene>
    <name evidence="2" type="ORF">GPM918_LOCUS23533</name>
    <name evidence="1" type="ORF">OVA965_LOCUS9769</name>
    <name evidence="4" type="ORF">SRO942_LOCUS23532</name>
    <name evidence="3" type="ORF">TMI583_LOCUS9765</name>
</gene>